<keyword evidence="10 19" id="KW-0812">Transmembrane</keyword>
<feature type="transmembrane region" description="Helical" evidence="19">
    <location>
        <begin position="182"/>
        <end position="212"/>
    </location>
</feature>
<reference evidence="21" key="1">
    <citation type="submission" date="2021-07" db="EMBL/GenBank/DDBJ databases">
        <title>Complete genome sequencing of a Clostridium isolate.</title>
        <authorList>
            <person name="Ueki A."/>
            <person name="Tonouchi A."/>
        </authorList>
    </citation>
    <scope>NUCLEOTIDE SEQUENCE [LARGE SCALE GENOMIC DNA]</scope>
    <source>
        <strain evidence="21">C5S11</strain>
    </source>
</reference>
<feature type="transmembrane region" description="Helical" evidence="19">
    <location>
        <begin position="110"/>
        <end position="133"/>
    </location>
</feature>
<keyword evidence="7 19" id="KW-1003">Cell membrane</keyword>
<evidence type="ECO:0000256" key="18">
    <source>
        <dbReference type="ARBA" id="ARBA00049504"/>
    </source>
</evidence>
<evidence type="ECO:0000256" key="13">
    <source>
        <dbReference type="ARBA" id="ARBA00023136"/>
    </source>
</evidence>
<evidence type="ECO:0000313" key="20">
    <source>
        <dbReference type="EMBL" id="BCZ47697.1"/>
    </source>
</evidence>
<dbReference type="InterPro" id="IPR003805">
    <property type="entry name" value="CobS"/>
</dbReference>
<keyword evidence="11 19" id="KW-0460">Magnesium</keyword>
<keyword evidence="9 19" id="KW-0808">Transferase</keyword>
<evidence type="ECO:0000256" key="3">
    <source>
        <dbReference type="ARBA" id="ARBA00004663"/>
    </source>
</evidence>
<dbReference type="Pfam" id="PF02654">
    <property type="entry name" value="CobS"/>
    <property type="match status" value="1"/>
</dbReference>
<feature type="transmembrane region" description="Helical" evidence="19">
    <location>
        <begin position="36"/>
        <end position="55"/>
    </location>
</feature>
<keyword evidence="12 19" id="KW-1133">Transmembrane helix</keyword>
<keyword evidence="8 19" id="KW-0169">Cobalamin biosynthesis</keyword>
<accession>A0ABM7TFE4</accession>
<dbReference type="EC" id="2.7.8.26" evidence="5 19"/>
<comment type="pathway">
    <text evidence="3 19">Cofactor biosynthesis; adenosylcobalamin biosynthesis; adenosylcobalamin from cob(II)yrinate a,c-diamide: step 7/7.</text>
</comment>
<evidence type="ECO:0000256" key="11">
    <source>
        <dbReference type="ARBA" id="ARBA00022842"/>
    </source>
</evidence>
<evidence type="ECO:0000256" key="8">
    <source>
        <dbReference type="ARBA" id="ARBA00022573"/>
    </source>
</evidence>
<evidence type="ECO:0000256" key="5">
    <source>
        <dbReference type="ARBA" id="ARBA00013200"/>
    </source>
</evidence>
<dbReference type="PANTHER" id="PTHR34148">
    <property type="entry name" value="ADENOSYLCOBINAMIDE-GDP RIBAZOLETRANSFERASE"/>
    <property type="match status" value="1"/>
</dbReference>
<protein>
    <recommendedName>
        <fullName evidence="6 19">Adenosylcobinamide-GDP ribazoletransferase</fullName>
        <ecNumber evidence="5 19">2.7.8.26</ecNumber>
    </recommendedName>
    <alternativeName>
        <fullName evidence="16 19">Cobalamin synthase</fullName>
    </alternativeName>
    <alternativeName>
        <fullName evidence="15 19">Cobalamin-5'-phosphate synthase</fullName>
    </alternativeName>
</protein>
<dbReference type="PANTHER" id="PTHR34148:SF1">
    <property type="entry name" value="ADENOSYLCOBINAMIDE-GDP RIBAZOLETRANSFERASE"/>
    <property type="match status" value="1"/>
</dbReference>
<keyword evidence="21" id="KW-1185">Reference proteome</keyword>
<feature type="transmembrane region" description="Helical" evidence="19">
    <location>
        <begin position="139"/>
        <end position="158"/>
    </location>
</feature>
<evidence type="ECO:0000256" key="7">
    <source>
        <dbReference type="ARBA" id="ARBA00022475"/>
    </source>
</evidence>
<name>A0ABM7TFE4_9CLOT</name>
<comment type="catalytic activity">
    <reaction evidence="18 19">
        <text>alpha-ribazole 5'-phosphate + adenosylcob(III)inamide-GDP = adenosylcob(III)alamin 5'-phosphate + GMP + H(+)</text>
        <dbReference type="Rhea" id="RHEA:23560"/>
        <dbReference type="ChEBI" id="CHEBI:15378"/>
        <dbReference type="ChEBI" id="CHEBI:57918"/>
        <dbReference type="ChEBI" id="CHEBI:58115"/>
        <dbReference type="ChEBI" id="CHEBI:60487"/>
        <dbReference type="ChEBI" id="CHEBI:60493"/>
        <dbReference type="EC" id="2.7.8.26"/>
    </reaction>
</comment>
<comment type="function">
    <text evidence="14 19">Joins adenosylcobinamide-GDP and alpha-ribazole to generate adenosylcobalamin (Ado-cobalamin). Also synthesizes adenosylcobalamin 5'-phosphate from adenosylcobinamide-GDP and alpha-ribazole 5'-phosphate.</text>
</comment>
<sequence length="252" mass="28264">MKKLYKGFIMALSMFTVLPTPYIEWDDDGVKNMMKFYPTIGLIVGIIWSVIYYLINILNVSIVLKSVIIMIVPFCITGMLHLDGFMDVCDAILSRRDKEEKLRILKDSTIGAFAVVSLLILFFLQFGGMYSVLEKNIPFYIIILIPIVSRSVVAYFLLSRTTIKESTLGTYFKKGTNIQDKIIMIVSIIVMIIISFILLRFYGIVLVLLITLGITWAVEKCKKEFGGISGDVAGFALVVGEVIGILTLGIML</sequence>
<evidence type="ECO:0000256" key="10">
    <source>
        <dbReference type="ARBA" id="ARBA00022692"/>
    </source>
</evidence>
<evidence type="ECO:0000256" key="1">
    <source>
        <dbReference type="ARBA" id="ARBA00001946"/>
    </source>
</evidence>
<comment type="subcellular location">
    <subcellularLocation>
        <location evidence="2 19">Cell membrane</location>
        <topology evidence="2 19">Multi-pass membrane protein</topology>
    </subcellularLocation>
</comment>
<keyword evidence="13 19" id="KW-0472">Membrane</keyword>
<evidence type="ECO:0000256" key="9">
    <source>
        <dbReference type="ARBA" id="ARBA00022679"/>
    </source>
</evidence>
<comment type="cofactor">
    <cofactor evidence="1 19">
        <name>Mg(2+)</name>
        <dbReference type="ChEBI" id="CHEBI:18420"/>
    </cofactor>
</comment>
<evidence type="ECO:0000256" key="16">
    <source>
        <dbReference type="ARBA" id="ARBA00032853"/>
    </source>
</evidence>
<evidence type="ECO:0000256" key="17">
    <source>
        <dbReference type="ARBA" id="ARBA00048623"/>
    </source>
</evidence>
<evidence type="ECO:0000256" key="19">
    <source>
        <dbReference type="HAMAP-Rule" id="MF_00719"/>
    </source>
</evidence>
<evidence type="ECO:0000256" key="12">
    <source>
        <dbReference type="ARBA" id="ARBA00022989"/>
    </source>
</evidence>
<dbReference type="EMBL" id="AP024849">
    <property type="protein sequence ID" value="BCZ47697.1"/>
    <property type="molecule type" value="Genomic_DNA"/>
</dbReference>
<evidence type="ECO:0000313" key="21">
    <source>
        <dbReference type="Proteomes" id="UP000824633"/>
    </source>
</evidence>
<feature type="transmembrane region" description="Helical" evidence="19">
    <location>
        <begin position="67"/>
        <end position="89"/>
    </location>
</feature>
<feature type="transmembrane region" description="Helical" evidence="19">
    <location>
        <begin position="232"/>
        <end position="251"/>
    </location>
</feature>
<evidence type="ECO:0000256" key="14">
    <source>
        <dbReference type="ARBA" id="ARBA00025228"/>
    </source>
</evidence>
<proteinExistence type="inferred from homology"/>
<evidence type="ECO:0000256" key="6">
    <source>
        <dbReference type="ARBA" id="ARBA00015850"/>
    </source>
</evidence>
<dbReference type="RefSeq" id="WP_224034021.1">
    <property type="nucleotide sequence ID" value="NZ_AP024849.1"/>
</dbReference>
<organism evidence="20 21">
    <name type="scientific">Clostridium gelidum</name>
    <dbReference type="NCBI Taxonomy" id="704125"/>
    <lineage>
        <taxon>Bacteria</taxon>
        <taxon>Bacillati</taxon>
        <taxon>Bacillota</taxon>
        <taxon>Clostridia</taxon>
        <taxon>Eubacteriales</taxon>
        <taxon>Clostridiaceae</taxon>
        <taxon>Clostridium</taxon>
    </lineage>
</organism>
<dbReference type="HAMAP" id="MF_00719">
    <property type="entry name" value="CobS"/>
    <property type="match status" value="1"/>
</dbReference>
<dbReference type="Proteomes" id="UP000824633">
    <property type="component" value="Chromosome"/>
</dbReference>
<comment type="similarity">
    <text evidence="4 19">Belongs to the CobS family.</text>
</comment>
<feature type="transmembrane region" description="Helical" evidence="19">
    <location>
        <begin position="6"/>
        <end position="24"/>
    </location>
</feature>
<gene>
    <name evidence="19 20" type="primary">cobS</name>
    <name evidence="20" type="ORF">psyc5s11_37640</name>
</gene>
<evidence type="ECO:0000256" key="2">
    <source>
        <dbReference type="ARBA" id="ARBA00004651"/>
    </source>
</evidence>
<evidence type="ECO:0000256" key="4">
    <source>
        <dbReference type="ARBA" id="ARBA00010561"/>
    </source>
</evidence>
<evidence type="ECO:0000256" key="15">
    <source>
        <dbReference type="ARBA" id="ARBA00032605"/>
    </source>
</evidence>
<comment type="catalytic activity">
    <reaction evidence="17 19">
        <text>alpha-ribazole + adenosylcob(III)inamide-GDP = adenosylcob(III)alamin + GMP + H(+)</text>
        <dbReference type="Rhea" id="RHEA:16049"/>
        <dbReference type="ChEBI" id="CHEBI:10329"/>
        <dbReference type="ChEBI" id="CHEBI:15378"/>
        <dbReference type="ChEBI" id="CHEBI:18408"/>
        <dbReference type="ChEBI" id="CHEBI:58115"/>
        <dbReference type="ChEBI" id="CHEBI:60487"/>
        <dbReference type="EC" id="2.7.8.26"/>
    </reaction>
</comment>